<keyword evidence="22" id="KW-1185">Reference proteome</keyword>
<evidence type="ECO:0000313" key="20">
    <source>
        <dbReference type="EMBL" id="BCD86854.1"/>
    </source>
</evidence>
<comment type="subcellular location">
    <subcellularLocation>
        <location evidence="2">Membrane</location>
        <topology evidence="2">Multi-pass membrane protein</topology>
    </subcellularLocation>
</comment>
<dbReference type="RefSeq" id="WP_021217867.1">
    <property type="nucleotide sequence ID" value="NZ_AP023081.1"/>
</dbReference>
<keyword evidence="13 17" id="KW-0472">Membrane</keyword>
<dbReference type="GO" id="GO:0045275">
    <property type="term" value="C:respiratory chain complex III"/>
    <property type="evidence" value="ECO:0007669"/>
    <property type="project" value="InterPro"/>
</dbReference>
<dbReference type="SUPFAM" id="SSF81648">
    <property type="entry name" value="a domain/subunit of cytochrome bc1 complex (Ubiquinol-cytochrome c reductase)"/>
    <property type="match status" value="1"/>
</dbReference>
<dbReference type="GO" id="GO:0022904">
    <property type="term" value="P:respiratory electron transport chain"/>
    <property type="evidence" value="ECO:0007669"/>
    <property type="project" value="InterPro"/>
</dbReference>
<evidence type="ECO:0000259" key="19">
    <source>
        <dbReference type="PROSITE" id="PS51003"/>
    </source>
</evidence>
<dbReference type="InterPro" id="IPR005797">
    <property type="entry name" value="Cyt_b/b6_N"/>
</dbReference>
<comment type="cofactor">
    <cofactor evidence="16">
        <name>heme b</name>
        <dbReference type="ChEBI" id="CHEBI:60344"/>
    </cofactor>
    <text evidence="16">Binds 2 heme groups non-covalently.</text>
</comment>
<accession>A0AAU7Y5J9</accession>
<evidence type="ECO:0000313" key="21">
    <source>
        <dbReference type="EMBL" id="XBY65469.1"/>
    </source>
</evidence>
<dbReference type="EMBL" id="CP158373">
    <property type="protein sequence ID" value="XBY65469.1"/>
    <property type="molecule type" value="Genomic_DNA"/>
</dbReference>
<evidence type="ECO:0000256" key="11">
    <source>
        <dbReference type="ARBA" id="ARBA00022989"/>
    </source>
</evidence>
<evidence type="ECO:0000256" key="3">
    <source>
        <dbReference type="ARBA" id="ARBA00011649"/>
    </source>
</evidence>
<feature type="transmembrane region" description="Helical" evidence="17">
    <location>
        <begin position="369"/>
        <end position="388"/>
    </location>
</feature>
<evidence type="ECO:0000313" key="22">
    <source>
        <dbReference type="Proteomes" id="UP001064896"/>
    </source>
</evidence>
<dbReference type="Pfam" id="PF00032">
    <property type="entry name" value="Cytochrom_B_C"/>
    <property type="match status" value="1"/>
</dbReference>
<evidence type="ECO:0000256" key="16">
    <source>
        <dbReference type="RuleBase" id="RU003385"/>
    </source>
</evidence>
<keyword evidence="11 17" id="KW-1133">Transmembrane helix</keyword>
<feature type="transmembrane region" description="Helical" evidence="17">
    <location>
        <begin position="144"/>
        <end position="163"/>
    </location>
</feature>
<dbReference type="Gene3D" id="1.20.810.10">
    <property type="entry name" value="Cytochrome Bc1 Complex, Chain C"/>
    <property type="match status" value="1"/>
</dbReference>
<feature type="transmembrane region" description="Helical" evidence="17">
    <location>
        <begin position="184"/>
        <end position="206"/>
    </location>
</feature>
<keyword evidence="6 15" id="KW-0349">Heme</keyword>
<dbReference type="PANTHER" id="PTHR19271:SF16">
    <property type="entry name" value="CYTOCHROME B"/>
    <property type="match status" value="1"/>
</dbReference>
<gene>
    <name evidence="21" type="ORF">ABS648_06795</name>
    <name evidence="20" type="ORF">PSm6_32610</name>
</gene>
<evidence type="ECO:0000256" key="15">
    <source>
        <dbReference type="PIRSR" id="PIRSR038885-2"/>
    </source>
</evidence>
<evidence type="ECO:0000256" key="10">
    <source>
        <dbReference type="ARBA" id="ARBA00022982"/>
    </source>
</evidence>
<comment type="subunit">
    <text evidence="3 16">The main subunits of complex b-c1 are: cytochrome b, cytochrome c1 and the Rieske protein.</text>
</comment>
<feature type="transmembrane region" description="Helical" evidence="17">
    <location>
        <begin position="306"/>
        <end position="323"/>
    </location>
</feature>
<dbReference type="AlphaFoldDB" id="A0AAU7Y5J9"/>
<evidence type="ECO:0000256" key="14">
    <source>
        <dbReference type="PIRSR" id="PIRSR038885-1"/>
    </source>
</evidence>
<dbReference type="InterPro" id="IPR016174">
    <property type="entry name" value="Di-haem_cyt_TM"/>
</dbReference>
<evidence type="ECO:0000256" key="9">
    <source>
        <dbReference type="ARBA" id="ARBA00022723"/>
    </source>
</evidence>
<evidence type="ECO:0000256" key="4">
    <source>
        <dbReference type="ARBA" id="ARBA00013531"/>
    </source>
</evidence>
<reference evidence="20" key="1">
    <citation type="submission" date="2020-05" db="EMBL/GenBank/DDBJ databases">
        <title>Complete genome sequence of Pseudomonas sp. Sm006.</title>
        <authorList>
            <person name="Takeuchi K."/>
            <person name="Someya N."/>
        </authorList>
    </citation>
    <scope>NUCLEOTIDE SEQUENCE</scope>
    <source>
        <strain evidence="20">Sm006</strain>
    </source>
</reference>
<dbReference type="FunFam" id="1.20.810.10:FF:000004">
    <property type="entry name" value="Cytochrome b"/>
    <property type="match status" value="1"/>
</dbReference>
<dbReference type="EMBL" id="AP023081">
    <property type="protein sequence ID" value="BCD86854.1"/>
    <property type="molecule type" value="Genomic_DNA"/>
</dbReference>
<feature type="binding site" description="axial binding residue" evidence="15">
    <location>
        <position position="101"/>
    </location>
    <ligand>
        <name>heme b</name>
        <dbReference type="ChEBI" id="CHEBI:60344"/>
        <label>b566</label>
    </ligand>
    <ligandPart>
        <name>Fe</name>
        <dbReference type="ChEBI" id="CHEBI:18248"/>
    </ligandPart>
</feature>
<name>A0AAU7Y5J9_9PSED</name>
<comment type="cofactor">
    <cofactor evidence="15">
        <name>heme</name>
        <dbReference type="ChEBI" id="CHEBI:30413"/>
    </cofactor>
    <text evidence="15">Binds 2 heme groups non-covalently.</text>
</comment>
<evidence type="ECO:0000256" key="5">
    <source>
        <dbReference type="ARBA" id="ARBA00022448"/>
    </source>
</evidence>
<evidence type="ECO:0000256" key="6">
    <source>
        <dbReference type="ARBA" id="ARBA00022617"/>
    </source>
</evidence>
<keyword evidence="10 16" id="KW-0249">Electron transport</keyword>
<dbReference type="InterPro" id="IPR027387">
    <property type="entry name" value="Cytb/b6-like_sf"/>
</dbReference>
<dbReference type="GO" id="GO:0046872">
    <property type="term" value="F:metal ion binding"/>
    <property type="evidence" value="ECO:0007669"/>
    <property type="project" value="UniProtKB-KW"/>
</dbReference>
<dbReference type="InterPro" id="IPR036150">
    <property type="entry name" value="Cyt_b/b6_C_sf"/>
</dbReference>
<sequence>MSKFMEWIDARFPATKMWEDHLSKYYAPKNFNFFYFFGSLALLVLVNQILTGIWLTMSFTPSAEEAFASVEYIMRDVEYGAIIRYLHSTGASAFFIVVYMHMFRGLLYGSYQKPRELVWIFGMLIYLALMAEAFMGYLLPWGQMSYWGAQVIISLFGAIPVIGGDLTQWIRGDYLISGITLNRFFALHVIALPIVILGLVVLHILALHEVGSNNPDGVDIKKLKDENGIPLDGIAFHPYYSVKDIVGVVVFLFVFCFVVFFFPEMGGYFLEKPNFEQANPFKTPEHIAPVWYFTPFYAILRAVPDKLMGVIAMGAAIAVLFVLPWLDRSPVKSMRYKGWLSKVWLLIFCVSFVILGVLGVLAPTPGRTLLSQVCTILYFAYFILMPFYTRMEKTKPVPERVTG</sequence>
<dbReference type="InterPro" id="IPR048259">
    <property type="entry name" value="Cytochrome_b_N_euk/bac"/>
</dbReference>
<dbReference type="CDD" id="cd00284">
    <property type="entry name" value="Cytochrome_b_N"/>
    <property type="match status" value="1"/>
</dbReference>
<evidence type="ECO:0000256" key="17">
    <source>
        <dbReference type="SAM" id="Phobius"/>
    </source>
</evidence>
<feature type="binding site" description="axial binding residue" evidence="15">
    <location>
        <position position="203"/>
    </location>
    <ligand>
        <name>heme b</name>
        <dbReference type="ChEBI" id="CHEBI:60344"/>
        <label>b566</label>
    </ligand>
    <ligandPart>
        <name>Fe</name>
        <dbReference type="ChEBI" id="CHEBI:18248"/>
    </ligandPart>
</feature>
<keyword evidence="5 16" id="KW-0813">Transport</keyword>
<dbReference type="PANTHER" id="PTHR19271">
    <property type="entry name" value="CYTOCHROME B"/>
    <property type="match status" value="1"/>
</dbReference>
<comment type="function">
    <text evidence="1 16">Component of the ubiquinol-cytochrome c reductase complex (complex III or cytochrome b-c1 complex), which is a respiratory chain that generates an electrochemical potential coupled to ATP synthesis.</text>
</comment>
<evidence type="ECO:0000256" key="1">
    <source>
        <dbReference type="ARBA" id="ARBA00002444"/>
    </source>
</evidence>
<feature type="binding site" description="axial binding residue" evidence="15">
    <location>
        <position position="87"/>
    </location>
    <ligand>
        <name>heme b</name>
        <dbReference type="ChEBI" id="CHEBI:60344"/>
        <label>b562</label>
    </ligand>
    <ligandPart>
        <name>Fe</name>
        <dbReference type="ChEBI" id="CHEBI:18248"/>
    </ligandPart>
</feature>
<dbReference type="PROSITE" id="PS51002">
    <property type="entry name" value="CYTB_NTER"/>
    <property type="match status" value="1"/>
</dbReference>
<organism evidence="21">
    <name type="scientific">Pseudomonas solani</name>
    <dbReference type="NCBI Taxonomy" id="2731552"/>
    <lineage>
        <taxon>Bacteria</taxon>
        <taxon>Pseudomonadati</taxon>
        <taxon>Pseudomonadota</taxon>
        <taxon>Gammaproteobacteria</taxon>
        <taxon>Pseudomonadales</taxon>
        <taxon>Pseudomonadaceae</taxon>
        <taxon>Pseudomonas</taxon>
    </lineage>
</organism>
<keyword evidence="7 16" id="KW-0679">Respiratory chain</keyword>
<feature type="transmembrane region" description="Helical" evidence="17">
    <location>
        <begin position="117"/>
        <end position="138"/>
    </location>
</feature>
<proteinExistence type="inferred from homology"/>
<evidence type="ECO:0000256" key="8">
    <source>
        <dbReference type="ARBA" id="ARBA00022692"/>
    </source>
</evidence>
<keyword evidence="8 16" id="KW-0812">Transmembrane</keyword>
<dbReference type="GO" id="GO:0016491">
    <property type="term" value="F:oxidoreductase activity"/>
    <property type="evidence" value="ECO:0007669"/>
    <property type="project" value="InterPro"/>
</dbReference>
<dbReference type="InterPro" id="IPR005798">
    <property type="entry name" value="Cyt_b/b6_C"/>
</dbReference>
<feature type="transmembrane region" description="Helical" evidence="17">
    <location>
        <begin position="82"/>
        <end position="105"/>
    </location>
</feature>
<dbReference type="InterPro" id="IPR030689">
    <property type="entry name" value="Cytochrome_b"/>
</dbReference>
<dbReference type="PIRSF" id="PIRSF038885">
    <property type="entry name" value="COB"/>
    <property type="match status" value="1"/>
</dbReference>
<reference evidence="21" key="2">
    <citation type="submission" date="2023-08" db="EMBL/GenBank/DDBJ databases">
        <title>Increased levels of nutrients transform a symbiont into a lethal pathobiont.</title>
        <authorList>
            <person name="Lachnit T."/>
            <person name="Ulrich L."/>
            <person name="Willmer F.M."/>
            <person name="Hasenbein T."/>
            <person name="Steiner L.X."/>
            <person name="Wolters M."/>
            <person name="Herbst E.M."/>
            <person name="Deines P."/>
        </authorList>
    </citation>
    <scope>NUCLEOTIDE SEQUENCE</scope>
    <source>
        <strain evidence="21">T3</strain>
    </source>
</reference>
<comment type="similarity">
    <text evidence="16">Belongs to the cytochrome b family.</text>
</comment>
<dbReference type="Pfam" id="PF00033">
    <property type="entry name" value="Cytochrome_B"/>
    <property type="match status" value="1"/>
</dbReference>
<dbReference type="Proteomes" id="UP001064896">
    <property type="component" value="Chromosome"/>
</dbReference>
<evidence type="ECO:0000256" key="13">
    <source>
        <dbReference type="ARBA" id="ARBA00023136"/>
    </source>
</evidence>
<dbReference type="SUPFAM" id="SSF81342">
    <property type="entry name" value="Transmembrane di-heme cytochromes"/>
    <property type="match status" value="1"/>
</dbReference>
<feature type="domain" description="Cytochrome b/b6 C-terminal region profile" evidence="19">
    <location>
        <begin position="226"/>
        <end position="399"/>
    </location>
</feature>
<dbReference type="GO" id="GO:0008121">
    <property type="term" value="F:quinol-cytochrome-c reductase activity"/>
    <property type="evidence" value="ECO:0007669"/>
    <property type="project" value="InterPro"/>
</dbReference>
<evidence type="ECO:0000259" key="18">
    <source>
        <dbReference type="PROSITE" id="PS51002"/>
    </source>
</evidence>
<feature type="binding site" evidence="14">
    <location>
        <position position="208"/>
    </location>
    <ligand>
        <name>a ubiquinone</name>
        <dbReference type="ChEBI" id="CHEBI:16389"/>
    </ligand>
</feature>
<feature type="transmembrane region" description="Helical" evidence="17">
    <location>
        <begin position="33"/>
        <end position="55"/>
    </location>
</feature>
<keyword evidence="12 15" id="KW-0408">Iron</keyword>
<evidence type="ECO:0000256" key="7">
    <source>
        <dbReference type="ARBA" id="ARBA00022660"/>
    </source>
</evidence>
<evidence type="ECO:0000256" key="12">
    <source>
        <dbReference type="ARBA" id="ARBA00023004"/>
    </source>
</evidence>
<feature type="transmembrane region" description="Helical" evidence="17">
    <location>
        <begin position="245"/>
        <end position="262"/>
    </location>
</feature>
<protein>
    <recommendedName>
        <fullName evidence="4 16">Cytochrome b</fullName>
    </recommendedName>
</protein>
<feature type="domain" description="Cytochrome b/b6 N-terminal region profile" evidence="18">
    <location>
        <begin position="4"/>
        <end position="216"/>
    </location>
</feature>
<feature type="binding site" description="axial binding residue" evidence="15">
    <location>
        <position position="188"/>
    </location>
    <ligand>
        <name>heme b</name>
        <dbReference type="ChEBI" id="CHEBI:60344"/>
        <label>b562</label>
    </ligand>
    <ligandPart>
        <name>Fe</name>
        <dbReference type="ChEBI" id="CHEBI:18248"/>
    </ligandPart>
</feature>
<keyword evidence="9 15" id="KW-0479">Metal-binding</keyword>
<feature type="transmembrane region" description="Helical" evidence="17">
    <location>
        <begin position="343"/>
        <end position="363"/>
    </location>
</feature>
<dbReference type="PROSITE" id="PS51003">
    <property type="entry name" value="CYTB_CTER"/>
    <property type="match status" value="1"/>
</dbReference>
<evidence type="ECO:0000256" key="2">
    <source>
        <dbReference type="ARBA" id="ARBA00004141"/>
    </source>
</evidence>